<evidence type="ECO:0000313" key="1">
    <source>
        <dbReference type="EMBL" id="OCB76826.1"/>
    </source>
</evidence>
<reference evidence="2" key="1">
    <citation type="submission" date="2016-03" db="EMBL/GenBank/DDBJ databases">
        <title>Draft genome sequence of Paenibacillus glacialis DSM 22343.</title>
        <authorList>
            <person name="Shin S.-K."/>
            <person name="Yi H."/>
        </authorList>
    </citation>
    <scope>NUCLEOTIDE SEQUENCE [LARGE SCALE GENOMIC DNA]</scope>
    <source>
        <strain evidence="2">CCUG 60099</strain>
    </source>
</reference>
<accession>A0ABX2XMN2</accession>
<organism evidence="1 2">
    <name type="scientific">Flavobacterium piscis</name>
    <dbReference type="NCBI Taxonomy" id="1114874"/>
    <lineage>
        <taxon>Bacteria</taxon>
        <taxon>Pseudomonadati</taxon>
        <taxon>Bacteroidota</taxon>
        <taxon>Flavobacteriia</taxon>
        <taxon>Flavobacteriales</taxon>
        <taxon>Flavobacteriaceae</taxon>
        <taxon>Flavobacterium</taxon>
    </lineage>
</organism>
<name>A0ABX2XMN2_9FLAO</name>
<comment type="caution">
    <text evidence="1">The sequence shown here is derived from an EMBL/GenBank/DDBJ whole genome shotgun (WGS) entry which is preliminary data.</text>
</comment>
<dbReference type="Proteomes" id="UP000093343">
    <property type="component" value="Unassembled WGS sequence"/>
</dbReference>
<keyword evidence="2" id="KW-1185">Reference proteome</keyword>
<proteinExistence type="predicted"/>
<gene>
    <name evidence="1" type="ORF">FLP_04875</name>
</gene>
<evidence type="ECO:0000313" key="2">
    <source>
        <dbReference type="Proteomes" id="UP000093343"/>
    </source>
</evidence>
<protein>
    <submittedName>
        <fullName evidence="1">Uncharacterized protein</fullName>
    </submittedName>
</protein>
<dbReference type="EMBL" id="LVEN01000007">
    <property type="protein sequence ID" value="OCB76826.1"/>
    <property type="molecule type" value="Genomic_DNA"/>
</dbReference>
<sequence length="59" mass="7175">MAQLKNLLRLLKTKKRKTSFKINERGFLLITDHFNRKVRNDLRKVRKIYNTKLCELCLL</sequence>